<sequence length="81" mass="8481">MDHAITLEVANHVLFHYGRGGYQAGGFTEQLITTIDMADPANRDKLALGFPEYVAAVVAIKGDPDGVARLTAVANPGEVAA</sequence>
<dbReference type="AlphaFoldDB" id="F2RKY0"/>
<dbReference type="eggNOG" id="ENOG5031XIR">
    <property type="taxonomic scope" value="Bacteria"/>
</dbReference>
<dbReference type="GeneID" id="51862656"/>
<dbReference type="STRING" id="953739.SVEN_2083"/>
<dbReference type="OrthoDB" id="5124647at2"/>
<dbReference type="RefSeq" id="WP_015033287.1">
    <property type="nucleotide sequence ID" value="NC_018750.1"/>
</dbReference>
<dbReference type="EMBL" id="FR845719">
    <property type="protein sequence ID" value="CCA55369.1"/>
    <property type="molecule type" value="Genomic_DNA"/>
</dbReference>
<organism evidence="1 2">
    <name type="scientific">Streptomyces venezuelae (strain ATCC 10712 / CBS 650.69 / DSM 40230 / JCM 4526 / NBRC 13096 / PD 04745)</name>
    <dbReference type="NCBI Taxonomy" id="953739"/>
    <lineage>
        <taxon>Bacteria</taxon>
        <taxon>Bacillati</taxon>
        <taxon>Actinomycetota</taxon>
        <taxon>Actinomycetes</taxon>
        <taxon>Kitasatosporales</taxon>
        <taxon>Streptomycetaceae</taxon>
        <taxon>Streptomyces</taxon>
    </lineage>
</organism>
<reference evidence="1 2" key="1">
    <citation type="journal article" date="2011" name="BMC Genomics">
        <title>Genome-wide analysis of the role of GlnR in Streptomyces venezuelae provides new insights into global nitrogen regulation in actinomycetes.</title>
        <authorList>
            <person name="Pullan S.T."/>
            <person name="Bibb M.J."/>
            <person name="Merrick M."/>
        </authorList>
    </citation>
    <scope>NUCLEOTIDE SEQUENCE [LARGE SCALE GENOMIC DNA]</scope>
    <source>
        <strain evidence="1">ATCC 10712</strain>
    </source>
</reference>
<protein>
    <submittedName>
        <fullName evidence="1">Uncharacterized protein</fullName>
    </submittedName>
</protein>
<gene>
    <name evidence="1" type="ordered locus">SVEN_2083</name>
</gene>
<evidence type="ECO:0000313" key="2">
    <source>
        <dbReference type="Proteomes" id="UP000006854"/>
    </source>
</evidence>
<dbReference type="Proteomes" id="UP000006854">
    <property type="component" value="Chromosome"/>
</dbReference>
<keyword evidence="2" id="KW-1185">Reference proteome</keyword>
<evidence type="ECO:0000313" key="1">
    <source>
        <dbReference type="EMBL" id="CCA55369.1"/>
    </source>
</evidence>
<proteinExistence type="predicted"/>
<dbReference type="PATRIC" id="fig|953739.5.peg.4242"/>
<accession>F2RKY0</accession>
<name>F2RKY0_STRVP</name>
<dbReference type="KEGG" id="sve:SVEN_2083"/>
<dbReference type="HOGENOM" id="CLU_2572549_0_0_11"/>